<dbReference type="EMBL" id="BSRL01000001">
    <property type="protein sequence ID" value="GLV68389.1"/>
    <property type="molecule type" value="Genomic_DNA"/>
</dbReference>
<dbReference type="Proteomes" id="UP001058167">
    <property type="component" value="Unassembled WGS sequence"/>
</dbReference>
<dbReference type="Proteomes" id="UP001165145">
    <property type="component" value="Unassembled WGS sequence"/>
</dbReference>
<accession>A0AAI9PCH6</accession>
<organism evidence="2 4">
    <name type="scientific">Pectobacterium carotovorum subsp. carotovorum</name>
    <name type="common">Erwinia carotovora subsp. carotovora</name>
    <dbReference type="NCBI Taxonomy" id="555"/>
    <lineage>
        <taxon>Bacteria</taxon>
        <taxon>Pseudomonadati</taxon>
        <taxon>Pseudomonadota</taxon>
        <taxon>Gammaproteobacteria</taxon>
        <taxon>Enterobacterales</taxon>
        <taxon>Pectobacteriaceae</taxon>
        <taxon>Pectobacterium</taxon>
    </lineage>
</organism>
<keyword evidence="3" id="KW-1185">Reference proteome</keyword>
<evidence type="ECO:0000313" key="3">
    <source>
        <dbReference type="Proteomes" id="UP001058167"/>
    </source>
</evidence>
<evidence type="ECO:0000313" key="4">
    <source>
        <dbReference type="Proteomes" id="UP001165145"/>
    </source>
</evidence>
<dbReference type="EMBL" id="BRLF01000001">
    <property type="protein sequence ID" value="GKX46085.1"/>
    <property type="molecule type" value="Genomic_DNA"/>
</dbReference>
<gene>
    <name evidence="2" type="ORF">Pcaca03_08330</name>
    <name evidence="1" type="ORF">SOASR016_08370</name>
</gene>
<reference evidence="2" key="2">
    <citation type="submission" date="2023-02" db="EMBL/GenBank/DDBJ databases">
        <title>Pectobacterium carotovorum subsp. carotovorum NBRC 12380.</title>
        <authorList>
            <person name="Ichikawa N."/>
            <person name="Sato H."/>
            <person name="Tonouchi N."/>
        </authorList>
    </citation>
    <scope>NUCLEOTIDE SEQUENCE</scope>
    <source>
        <strain evidence="2">NBRC 12380</strain>
    </source>
</reference>
<evidence type="ECO:0000313" key="2">
    <source>
        <dbReference type="EMBL" id="GLV68389.1"/>
    </source>
</evidence>
<reference evidence="1" key="1">
    <citation type="submission" date="2022-06" db="EMBL/GenBank/DDBJ databases">
        <title>Draft genome sequences of Pectobacterium carotovorum subsp. carotovorum str. NBRC12380.</title>
        <authorList>
            <person name="Wakabayashi Y."/>
            <person name="Kojima K."/>
        </authorList>
    </citation>
    <scope>NUCLEOTIDE SEQUENCE</scope>
    <source>
        <strain evidence="1">NBRC 12380</strain>
    </source>
</reference>
<sequence length="151" mass="17175">MFYSDSIVRILIIRNDVKKIILIFFALILLGCKPNTDKVISVAESELSQYLVDPESAKFKDSIFYPEKDVGYTDQSGYVCGLVNAKNSFGGYTGFQPYYIHVLVKTRFLVPVLGVLHGSREARVITEKDIKDKVSLERVAIDYRDKCPRNK</sequence>
<dbReference type="AlphaFoldDB" id="A0AAI9PCH6"/>
<proteinExistence type="predicted"/>
<protein>
    <submittedName>
        <fullName evidence="2">Uncharacterized protein</fullName>
    </submittedName>
</protein>
<name>A0AAI9PCH6_PECCC</name>
<comment type="caution">
    <text evidence="2">The sequence shown here is derived from an EMBL/GenBank/DDBJ whole genome shotgun (WGS) entry which is preliminary data.</text>
</comment>
<evidence type="ECO:0000313" key="1">
    <source>
        <dbReference type="EMBL" id="GKX46085.1"/>
    </source>
</evidence>